<proteinExistence type="predicted"/>
<protein>
    <submittedName>
        <fullName evidence="1">Uncharacterized protein</fullName>
    </submittedName>
</protein>
<dbReference type="EMBL" id="JAGHQM010000284">
    <property type="protein sequence ID" value="KAH0562892.1"/>
    <property type="molecule type" value="Genomic_DNA"/>
</dbReference>
<gene>
    <name evidence="1" type="ORF">GP486_002514</name>
</gene>
<sequence length="236" mass="26957">MISPEGQHIVPDLRMPCPVKYTILQILTDCTVDLQTGYEGTLNDSSCVQTSDEWLACKNDLARFSLSDSEEYYRSFSRFSLNQVPGEDAKIVEKKAYRDFYIVDKLYVFLAQDENAKKYKTKELFTDRVVSSSFVIHQQIGKPNAEPNCYVKFKSKGLWAIICFALEDANVLSNGKAIRKSDTIRELHIKTDLYALFNCLPHLEEREAIYMKLTSTALTKGVDNLSEDLKILVKLL</sequence>
<name>A0A9P8LE54_9PEZI</name>
<accession>A0A9P8LE54</accession>
<dbReference type="Proteomes" id="UP000750711">
    <property type="component" value="Unassembled WGS sequence"/>
</dbReference>
<keyword evidence="2" id="KW-1185">Reference proteome</keyword>
<comment type="caution">
    <text evidence="1">The sequence shown here is derived from an EMBL/GenBank/DDBJ whole genome shotgun (WGS) entry which is preliminary data.</text>
</comment>
<dbReference type="AlphaFoldDB" id="A0A9P8LE54"/>
<evidence type="ECO:0000313" key="1">
    <source>
        <dbReference type="EMBL" id="KAH0562892.1"/>
    </source>
</evidence>
<evidence type="ECO:0000313" key="2">
    <source>
        <dbReference type="Proteomes" id="UP000750711"/>
    </source>
</evidence>
<organism evidence="1 2">
    <name type="scientific">Trichoglossum hirsutum</name>
    <dbReference type="NCBI Taxonomy" id="265104"/>
    <lineage>
        <taxon>Eukaryota</taxon>
        <taxon>Fungi</taxon>
        <taxon>Dikarya</taxon>
        <taxon>Ascomycota</taxon>
        <taxon>Pezizomycotina</taxon>
        <taxon>Geoglossomycetes</taxon>
        <taxon>Geoglossales</taxon>
        <taxon>Geoglossaceae</taxon>
        <taxon>Trichoglossum</taxon>
    </lineage>
</organism>
<reference evidence="1" key="1">
    <citation type="submission" date="2021-03" db="EMBL/GenBank/DDBJ databases">
        <title>Comparative genomics and phylogenomic investigation of the class Geoglossomycetes provide insights into ecological specialization and systematics.</title>
        <authorList>
            <person name="Melie T."/>
            <person name="Pirro S."/>
            <person name="Miller A.N."/>
            <person name="Quandt A."/>
        </authorList>
    </citation>
    <scope>NUCLEOTIDE SEQUENCE</scope>
    <source>
        <strain evidence="1">CAQ_001_2017</strain>
    </source>
</reference>